<dbReference type="GO" id="GO:0030682">
    <property type="term" value="P:symbiont-mediated perturbation of host defenses"/>
    <property type="evidence" value="ECO:0007669"/>
    <property type="project" value="InterPro"/>
</dbReference>
<reference evidence="5" key="1">
    <citation type="submission" date="2010-12" db="EMBL/GenBank/DDBJ databases">
        <authorList>
            <person name="Assumpcao T.C.F."/>
            <person name="Charneau S."/>
            <person name="Santiago P.B.M."/>
            <person name="Francischetti I.M.B."/>
            <person name="Meng Z."/>
            <person name="Araujo C.N."/>
            <person name="Pham V.M."/>
            <person name="Queiroz R.M.L."/>
            <person name="Castro C.N."/>
            <person name="Ricart C.A."/>
            <person name="Santana J.M."/>
            <person name="Ribeiro J.M.C."/>
        </authorList>
    </citation>
    <scope>NUCLEOTIDE SEQUENCE</scope>
    <source>
        <tissue evidence="5">Salivary gland</tissue>
    </source>
</reference>
<comment type="similarity">
    <text evidence="4">Belongs to the calycin superfamily. Triabin family.</text>
</comment>
<reference evidence="5" key="2">
    <citation type="journal article" date="2011" name="J. Proteome Res.">
        <title>Insight into the salivary transcriptome and proteome of Dipetalogaster maxima.</title>
        <authorList>
            <person name="Assumpcao T.C."/>
            <person name="Charneau S."/>
            <person name="Santiago P.B."/>
            <person name="Francischetti I.M."/>
            <person name="Meng Z."/>
            <person name="Araujo C.N."/>
            <person name="Pham V.M."/>
            <person name="Queiroz R.M."/>
            <person name="de Castro C.N."/>
            <person name="Ricart C.A."/>
            <person name="Santana J.M."/>
            <person name="Ribeiro J.M."/>
        </authorList>
    </citation>
    <scope>NUCLEOTIDE SEQUENCE</scope>
    <source>
        <tissue evidence="5">Salivary gland</tissue>
    </source>
</reference>
<dbReference type="InterPro" id="IPR012674">
    <property type="entry name" value="Calycin"/>
</dbReference>
<dbReference type="Gene3D" id="2.40.128.20">
    <property type="match status" value="1"/>
</dbReference>
<dbReference type="GO" id="GO:0005576">
    <property type="term" value="C:extracellular region"/>
    <property type="evidence" value="ECO:0007669"/>
    <property type="project" value="UniProtKB-SubCell"/>
</dbReference>
<name>G3CJP5_DIPMA</name>
<evidence type="ECO:0000256" key="3">
    <source>
        <dbReference type="ARBA" id="ARBA00022729"/>
    </source>
</evidence>
<dbReference type="AlphaFoldDB" id="G3CJP5"/>
<dbReference type="Pfam" id="PF03973">
    <property type="entry name" value="Triabin"/>
    <property type="match status" value="1"/>
</dbReference>
<proteinExistence type="evidence at transcript level"/>
<protein>
    <submittedName>
        <fullName evidence="5">Salivary lipocalin</fullName>
    </submittedName>
</protein>
<keyword evidence="3" id="KW-0732">Signal</keyword>
<keyword evidence="2" id="KW-0964">Secreted</keyword>
<accession>G3CJP5</accession>
<evidence type="ECO:0000256" key="1">
    <source>
        <dbReference type="ARBA" id="ARBA00004613"/>
    </source>
</evidence>
<feature type="non-terminal residue" evidence="5">
    <location>
        <position position="1"/>
    </location>
</feature>
<organism evidence="5">
    <name type="scientific">Dipetalogaster maximus</name>
    <name type="common">Blood-sucking bug</name>
    <dbReference type="NCBI Taxonomy" id="72496"/>
    <lineage>
        <taxon>Eukaryota</taxon>
        <taxon>Metazoa</taxon>
        <taxon>Ecdysozoa</taxon>
        <taxon>Arthropoda</taxon>
        <taxon>Hexapoda</taxon>
        <taxon>Insecta</taxon>
        <taxon>Pterygota</taxon>
        <taxon>Neoptera</taxon>
        <taxon>Paraneoptera</taxon>
        <taxon>Hemiptera</taxon>
        <taxon>Heteroptera</taxon>
        <taxon>Panheteroptera</taxon>
        <taxon>Cimicomorpha</taxon>
        <taxon>Reduviidae</taxon>
        <taxon>Triatominae</taxon>
        <taxon>Dipetalogaster</taxon>
    </lineage>
</organism>
<evidence type="ECO:0000313" key="5">
    <source>
        <dbReference type="EMBL" id="AEM97949.1"/>
    </source>
</evidence>
<comment type="subcellular location">
    <subcellularLocation>
        <location evidence="1">Secreted</location>
    </subcellularLocation>
</comment>
<evidence type="ECO:0000256" key="2">
    <source>
        <dbReference type="ARBA" id="ARBA00022525"/>
    </source>
</evidence>
<evidence type="ECO:0000256" key="4">
    <source>
        <dbReference type="ARBA" id="ARBA00034121"/>
    </source>
</evidence>
<sequence length="147" mass="16938">ADGTCREYKFNIEDDTIKLTAVGETKPNGETKSITNCSSKRKPLKQEGPFVLSCKHTYNDRQTNFRLNFSIIETDYEEFALVYRCTIYNYNSRGGQLLLLQRSDTEEVCSAETYMEQNELTLDKFKKTKGCSMSPAQSKESKREKNK</sequence>
<dbReference type="InterPro" id="IPR005657">
    <property type="entry name" value="Triabi/Procalin"/>
</dbReference>
<dbReference type="SUPFAM" id="SSF50814">
    <property type="entry name" value="Lipocalins"/>
    <property type="match status" value="1"/>
</dbReference>
<dbReference type="EMBL" id="HP639812">
    <property type="protein sequence ID" value="AEM97949.1"/>
    <property type="molecule type" value="mRNA"/>
</dbReference>